<dbReference type="Proteomes" id="UP000077266">
    <property type="component" value="Unassembled WGS sequence"/>
</dbReference>
<dbReference type="AlphaFoldDB" id="A0A165NFC6"/>
<feature type="compositionally biased region" description="Basic residues" evidence="1">
    <location>
        <begin position="38"/>
        <end position="62"/>
    </location>
</feature>
<dbReference type="EMBL" id="KV425899">
    <property type="protein sequence ID" value="KZW00664.1"/>
    <property type="molecule type" value="Genomic_DNA"/>
</dbReference>
<dbReference type="InParanoid" id="A0A165NFC6"/>
<feature type="region of interest" description="Disordered" evidence="1">
    <location>
        <begin position="1"/>
        <end position="73"/>
    </location>
</feature>
<keyword evidence="3" id="KW-1185">Reference proteome</keyword>
<gene>
    <name evidence="2" type="ORF">EXIGLDRAFT_133532</name>
</gene>
<reference evidence="2 3" key="1">
    <citation type="journal article" date="2016" name="Mol. Biol. Evol.">
        <title>Comparative Genomics of Early-Diverging Mushroom-Forming Fungi Provides Insights into the Origins of Lignocellulose Decay Capabilities.</title>
        <authorList>
            <person name="Nagy L.G."/>
            <person name="Riley R."/>
            <person name="Tritt A."/>
            <person name="Adam C."/>
            <person name="Daum C."/>
            <person name="Floudas D."/>
            <person name="Sun H."/>
            <person name="Yadav J.S."/>
            <person name="Pangilinan J."/>
            <person name="Larsson K.H."/>
            <person name="Matsuura K."/>
            <person name="Barry K."/>
            <person name="Labutti K."/>
            <person name="Kuo R."/>
            <person name="Ohm R.A."/>
            <person name="Bhattacharya S.S."/>
            <person name="Shirouzu T."/>
            <person name="Yoshinaga Y."/>
            <person name="Martin F.M."/>
            <person name="Grigoriev I.V."/>
            <person name="Hibbett D.S."/>
        </authorList>
    </citation>
    <scope>NUCLEOTIDE SEQUENCE [LARGE SCALE GENOMIC DNA]</scope>
    <source>
        <strain evidence="2 3">HHB12029</strain>
    </source>
</reference>
<evidence type="ECO:0000313" key="3">
    <source>
        <dbReference type="Proteomes" id="UP000077266"/>
    </source>
</evidence>
<accession>A0A165NFC6</accession>
<organism evidence="2 3">
    <name type="scientific">Exidia glandulosa HHB12029</name>
    <dbReference type="NCBI Taxonomy" id="1314781"/>
    <lineage>
        <taxon>Eukaryota</taxon>
        <taxon>Fungi</taxon>
        <taxon>Dikarya</taxon>
        <taxon>Basidiomycota</taxon>
        <taxon>Agaricomycotina</taxon>
        <taxon>Agaricomycetes</taxon>
        <taxon>Auriculariales</taxon>
        <taxon>Exidiaceae</taxon>
        <taxon>Exidia</taxon>
    </lineage>
</organism>
<proteinExistence type="predicted"/>
<protein>
    <submittedName>
        <fullName evidence="2">Uncharacterized protein</fullName>
    </submittedName>
</protein>
<evidence type="ECO:0000256" key="1">
    <source>
        <dbReference type="SAM" id="MobiDB-lite"/>
    </source>
</evidence>
<sequence length="104" mass="12062">MSEGRKSQHKFTRPTPPATTCPAKEPRVLRRPLLPPRLSRRRPLLPVARRRRRPLLHPHPPRPRPAVAARRRRNRRTTCDNYCVLVISRRGLCSSFISFLDAAS</sequence>
<evidence type="ECO:0000313" key="2">
    <source>
        <dbReference type="EMBL" id="KZW00664.1"/>
    </source>
</evidence>
<name>A0A165NFC6_EXIGL</name>